<keyword evidence="5 9" id="KW-0997">Cell inner membrane</keyword>
<keyword evidence="7 9" id="KW-1133">Transmembrane helix</keyword>
<evidence type="ECO:0000256" key="8">
    <source>
        <dbReference type="ARBA" id="ARBA00023136"/>
    </source>
</evidence>
<dbReference type="SUPFAM" id="SSF54523">
    <property type="entry name" value="Pili subunits"/>
    <property type="match status" value="1"/>
</dbReference>
<dbReference type="PANTHER" id="PTHR38779">
    <property type="entry name" value="TYPE II SECRETION SYSTEM PROTEIN I-RELATED"/>
    <property type="match status" value="1"/>
</dbReference>
<dbReference type="Proteomes" id="UP000215788">
    <property type="component" value="Unassembled WGS sequence"/>
</dbReference>
<sequence length="123" mass="13591">MKAEKGFTLLEIMVALAIFATLSAAIMSASSYVLGQSARVESRLFAAWLADNHLSDLQLHPQPLTEGQTVLTLNFAQRDWRVQQRIAREPGTGLWRVELEVSPVGSSQVMQTVVQWLAVKDAP</sequence>
<keyword evidence="3" id="KW-1003">Cell membrane</keyword>
<keyword evidence="4 9" id="KW-0488">Methylation</keyword>
<evidence type="ECO:0000256" key="7">
    <source>
        <dbReference type="ARBA" id="ARBA00022989"/>
    </source>
</evidence>
<proteinExistence type="inferred from homology"/>
<dbReference type="PROSITE" id="PS00409">
    <property type="entry name" value="PROKAR_NTER_METHYL"/>
    <property type="match status" value="1"/>
</dbReference>
<comment type="similarity">
    <text evidence="2 9">Belongs to the GSP I family.</text>
</comment>
<dbReference type="Gene3D" id="3.30.1300.30">
    <property type="entry name" value="GSPII I/J protein-like"/>
    <property type="match status" value="1"/>
</dbReference>
<name>A0A266NAX0_9PSED</name>
<evidence type="ECO:0000256" key="1">
    <source>
        <dbReference type="ARBA" id="ARBA00004377"/>
    </source>
</evidence>
<feature type="domain" description="Type II secretion system protein GspI C-terminal" evidence="10">
    <location>
        <begin position="41"/>
        <end position="116"/>
    </location>
</feature>
<dbReference type="InterPro" id="IPR003413">
    <property type="entry name" value="T2SS_GspI_C"/>
</dbReference>
<evidence type="ECO:0000313" key="11">
    <source>
        <dbReference type="EMBL" id="OZY59152.1"/>
    </source>
</evidence>
<dbReference type="Pfam" id="PF02501">
    <property type="entry name" value="T2SSI"/>
    <property type="match status" value="1"/>
</dbReference>
<evidence type="ECO:0000259" key="10">
    <source>
        <dbReference type="Pfam" id="PF02501"/>
    </source>
</evidence>
<dbReference type="RefSeq" id="WP_094993679.1">
    <property type="nucleotide sequence ID" value="NZ_NQKI01000017.1"/>
</dbReference>
<evidence type="ECO:0000313" key="12">
    <source>
        <dbReference type="Proteomes" id="UP000215788"/>
    </source>
</evidence>
<dbReference type="GO" id="GO:0015628">
    <property type="term" value="P:protein secretion by the type II secretion system"/>
    <property type="evidence" value="ECO:0007669"/>
    <property type="project" value="UniProtKB-UniRule"/>
</dbReference>
<evidence type="ECO:0000256" key="4">
    <source>
        <dbReference type="ARBA" id="ARBA00022481"/>
    </source>
</evidence>
<comment type="subunit">
    <text evidence="9">Type II secretion is composed of four main components: the outer membrane complex, the inner membrane complex, the cytoplasmic secretion ATPase and the periplasm-spanning pseudopilus.</text>
</comment>
<dbReference type="AlphaFoldDB" id="A0A266NAX0"/>
<accession>A0A266NAX0</accession>
<evidence type="ECO:0000256" key="5">
    <source>
        <dbReference type="ARBA" id="ARBA00022519"/>
    </source>
</evidence>
<evidence type="ECO:0000256" key="6">
    <source>
        <dbReference type="ARBA" id="ARBA00022692"/>
    </source>
</evidence>
<dbReference type="NCBIfam" id="TIGR02532">
    <property type="entry name" value="IV_pilin_GFxxxE"/>
    <property type="match status" value="1"/>
</dbReference>
<gene>
    <name evidence="11" type="primary">gspI</name>
    <name evidence="11" type="ORF">CJF39_12350</name>
</gene>
<protein>
    <recommendedName>
        <fullName evidence="9">Type II secretion system protein I</fullName>
        <shortName evidence="9">T2SS minor pseudopilin I</shortName>
    </recommendedName>
</protein>
<dbReference type="NCBIfam" id="TIGR01707">
    <property type="entry name" value="gspI"/>
    <property type="match status" value="1"/>
</dbReference>
<comment type="PTM">
    <text evidence="9">Cleaved by prepilin peptidase.</text>
</comment>
<dbReference type="InterPro" id="IPR045584">
    <property type="entry name" value="Pilin-like"/>
</dbReference>
<dbReference type="GO" id="GO:0005886">
    <property type="term" value="C:plasma membrane"/>
    <property type="evidence" value="ECO:0007669"/>
    <property type="project" value="UniProtKB-SubCell"/>
</dbReference>
<dbReference type="Pfam" id="PF07963">
    <property type="entry name" value="N_methyl"/>
    <property type="match status" value="1"/>
</dbReference>
<dbReference type="GO" id="GO:0015627">
    <property type="term" value="C:type II protein secretion system complex"/>
    <property type="evidence" value="ECO:0007669"/>
    <property type="project" value="UniProtKB-UniRule"/>
</dbReference>
<reference evidence="11 12" key="1">
    <citation type="submission" date="2017-08" db="EMBL/GenBank/DDBJ databases">
        <title>Genomic and metabolic characterisation of spoilage-associated Pseudomonas species.</title>
        <authorList>
            <person name="Stanborough T."/>
            <person name="Fegan N."/>
            <person name="Powell S.M."/>
            <person name="Singh T."/>
            <person name="Tamplin M.L."/>
            <person name="Chandry P.S."/>
        </authorList>
    </citation>
    <scope>NUCLEOTIDE SEQUENCE [LARGE SCALE GENOMIC DNA]</scope>
    <source>
        <strain evidence="11 12">L1802</strain>
    </source>
</reference>
<dbReference type="InterPro" id="IPR012902">
    <property type="entry name" value="N_methyl_site"/>
</dbReference>
<evidence type="ECO:0000256" key="9">
    <source>
        <dbReference type="RuleBase" id="RU368030"/>
    </source>
</evidence>
<dbReference type="OrthoDB" id="6121517at2"/>
<dbReference type="InterPro" id="IPR010052">
    <property type="entry name" value="T2SS_protein-GspI"/>
</dbReference>
<organism evidence="11 12">
    <name type="scientific">Pseudomonas lundensis</name>
    <dbReference type="NCBI Taxonomy" id="86185"/>
    <lineage>
        <taxon>Bacteria</taxon>
        <taxon>Pseudomonadati</taxon>
        <taxon>Pseudomonadota</taxon>
        <taxon>Gammaproteobacteria</taxon>
        <taxon>Pseudomonadales</taxon>
        <taxon>Pseudomonadaceae</taxon>
        <taxon>Pseudomonas</taxon>
    </lineage>
</organism>
<keyword evidence="6 9" id="KW-0812">Transmembrane</keyword>
<comment type="subcellular location">
    <subcellularLocation>
        <location evidence="1 9">Cell inner membrane</location>
        <topology evidence="1 9">Single-pass membrane protein</topology>
    </subcellularLocation>
</comment>
<feature type="transmembrane region" description="Helical" evidence="9">
    <location>
        <begin position="12"/>
        <end position="34"/>
    </location>
</feature>
<dbReference type="PANTHER" id="PTHR38779:SF2">
    <property type="entry name" value="TYPE II SECRETION SYSTEM PROTEIN I-RELATED"/>
    <property type="match status" value="1"/>
</dbReference>
<comment type="function">
    <text evidence="9">Component of the type II secretion system required for the energy-dependent secretion of extracellular factors such as proteases and toxins from the periplasm.</text>
</comment>
<evidence type="ECO:0000256" key="2">
    <source>
        <dbReference type="ARBA" id="ARBA00008358"/>
    </source>
</evidence>
<comment type="caution">
    <text evidence="11">The sequence shown here is derived from an EMBL/GenBank/DDBJ whole genome shotgun (WGS) entry which is preliminary data.</text>
</comment>
<evidence type="ECO:0000256" key="3">
    <source>
        <dbReference type="ARBA" id="ARBA00022475"/>
    </source>
</evidence>
<dbReference type="EMBL" id="NQKI01000017">
    <property type="protein sequence ID" value="OZY59152.1"/>
    <property type="molecule type" value="Genomic_DNA"/>
</dbReference>
<keyword evidence="8 9" id="KW-0472">Membrane</keyword>